<dbReference type="AlphaFoldDB" id="A0A1X7VF76"/>
<keyword evidence="1" id="KW-0472">Membrane</keyword>
<feature type="transmembrane region" description="Helical" evidence="1">
    <location>
        <begin position="27"/>
        <end position="48"/>
    </location>
</feature>
<keyword evidence="1" id="KW-1133">Transmembrane helix</keyword>
<protein>
    <submittedName>
        <fullName evidence="2">Uncharacterized protein</fullName>
    </submittedName>
</protein>
<reference evidence="2" key="1">
    <citation type="submission" date="2017-05" db="UniProtKB">
        <authorList>
            <consortium name="EnsemblMetazoa"/>
        </authorList>
    </citation>
    <scope>IDENTIFICATION</scope>
</reference>
<dbReference type="EnsemblMetazoa" id="Aqu2.1.38162_001">
    <property type="protein sequence ID" value="Aqu2.1.38162_001"/>
    <property type="gene ID" value="Aqu2.1.38162"/>
</dbReference>
<dbReference type="InParanoid" id="A0A1X7VF76"/>
<dbReference type="Pfam" id="PF22002">
    <property type="entry name" value="MTLN"/>
    <property type="match status" value="1"/>
</dbReference>
<keyword evidence="1" id="KW-0812">Transmembrane</keyword>
<evidence type="ECO:0000256" key="1">
    <source>
        <dbReference type="SAM" id="Phobius"/>
    </source>
</evidence>
<accession>A0A1X7VF76</accession>
<proteinExistence type="predicted"/>
<dbReference type="InterPro" id="IPR038778">
    <property type="entry name" value="Mtln"/>
</dbReference>
<evidence type="ECO:0000313" key="2">
    <source>
        <dbReference type="EnsemblMetazoa" id="Aqu2.1.38162_001"/>
    </source>
</evidence>
<organism evidence="2">
    <name type="scientific">Amphimedon queenslandica</name>
    <name type="common">Sponge</name>
    <dbReference type="NCBI Taxonomy" id="400682"/>
    <lineage>
        <taxon>Eukaryota</taxon>
        <taxon>Metazoa</taxon>
        <taxon>Porifera</taxon>
        <taxon>Demospongiae</taxon>
        <taxon>Heteroscleromorpha</taxon>
        <taxon>Haplosclerida</taxon>
        <taxon>Niphatidae</taxon>
        <taxon>Amphimedon</taxon>
    </lineage>
</organism>
<sequence length="76" mass="8796">MLISERREVWLSDSSKKAMAGTSNSSLWFFLSFLLGVTLGTVIGWKVHSRRNAWLRDRREFYKSKAAEAQERLDSS</sequence>
<name>A0A1X7VF76_AMPQE</name>